<dbReference type="InterPro" id="IPR036388">
    <property type="entry name" value="WH-like_DNA-bd_sf"/>
</dbReference>
<sequence length="407" mass="45297">MPSFKAESSSSEPPETNSSLISPESDPVPNDQTARAPIEATNNADLVDKARSFLLSPQIVHQDILSKRAFLREKGLNETQIDSLLNSLPSSPPSIPPRTYPRPPPSNLPVVLLGLTRLFAWLAGGSAVLLLLYRRFLFPKIAQTWLARHSLRSHHLMLMSQLNTSLTSLKNSQFESFSILPHSDPFKEPKQFSTCNSVAEILKVASSKEKEPEFTKLPIISLLRCGIKELGGEPTTEELFRFLEAQIPWLLTDEGLEFEQEIWDILCSCRLFSKAISLSSSSDAPPDSTPPTTQWKYSPPLPVLAPPLLQSLAVLSSELPKKDMKSRKSPFQHTLQSMSDFTGYLSTQVYLPYRPTGYPPNDKGQSTIEDELRREIRALKGLVLNRRSFMSAIPMPGVTSTSARTTP</sequence>
<evidence type="ECO:0000313" key="4">
    <source>
        <dbReference type="Proteomes" id="UP000807469"/>
    </source>
</evidence>
<evidence type="ECO:0000256" key="1">
    <source>
        <dbReference type="SAM" id="MobiDB-lite"/>
    </source>
</evidence>
<keyword evidence="4" id="KW-1185">Reference proteome</keyword>
<reference evidence="3" key="1">
    <citation type="submission" date="2020-11" db="EMBL/GenBank/DDBJ databases">
        <authorList>
            <consortium name="DOE Joint Genome Institute"/>
            <person name="Ahrendt S."/>
            <person name="Riley R."/>
            <person name="Andreopoulos W."/>
            <person name="Labutti K."/>
            <person name="Pangilinan J."/>
            <person name="Ruiz-Duenas F.J."/>
            <person name="Barrasa J.M."/>
            <person name="Sanchez-Garcia M."/>
            <person name="Camarero S."/>
            <person name="Miyauchi S."/>
            <person name="Serrano A."/>
            <person name="Linde D."/>
            <person name="Babiker R."/>
            <person name="Drula E."/>
            <person name="Ayuso-Fernandez I."/>
            <person name="Pacheco R."/>
            <person name="Padilla G."/>
            <person name="Ferreira P."/>
            <person name="Barriuso J."/>
            <person name="Kellner H."/>
            <person name="Castanera R."/>
            <person name="Alfaro M."/>
            <person name="Ramirez L."/>
            <person name="Pisabarro A.G."/>
            <person name="Kuo A."/>
            <person name="Tritt A."/>
            <person name="Lipzen A."/>
            <person name="He G."/>
            <person name="Yan M."/>
            <person name="Ng V."/>
            <person name="Cullen D."/>
            <person name="Martin F."/>
            <person name="Rosso M.-N."/>
            <person name="Henrissat B."/>
            <person name="Hibbett D."/>
            <person name="Martinez A.T."/>
            <person name="Grigoriev I.V."/>
        </authorList>
    </citation>
    <scope>NUCLEOTIDE SEQUENCE</scope>
    <source>
        <strain evidence="3">CIRM-BRFM 674</strain>
    </source>
</reference>
<comment type="caution">
    <text evidence="3">The sequence shown here is derived from an EMBL/GenBank/DDBJ whole genome shotgun (WGS) entry which is preliminary data.</text>
</comment>
<dbReference type="Pfam" id="PF04695">
    <property type="entry name" value="Pex14_N"/>
    <property type="match status" value="1"/>
</dbReference>
<feature type="region of interest" description="Disordered" evidence="1">
    <location>
        <begin position="1"/>
        <end position="40"/>
    </location>
</feature>
<evidence type="ECO:0000313" key="3">
    <source>
        <dbReference type="EMBL" id="KAF9478182.1"/>
    </source>
</evidence>
<evidence type="ECO:0000259" key="2">
    <source>
        <dbReference type="Pfam" id="PF04695"/>
    </source>
</evidence>
<organism evidence="3 4">
    <name type="scientific">Pholiota conissans</name>
    <dbReference type="NCBI Taxonomy" id="109636"/>
    <lineage>
        <taxon>Eukaryota</taxon>
        <taxon>Fungi</taxon>
        <taxon>Dikarya</taxon>
        <taxon>Basidiomycota</taxon>
        <taxon>Agaricomycotina</taxon>
        <taxon>Agaricomycetes</taxon>
        <taxon>Agaricomycetidae</taxon>
        <taxon>Agaricales</taxon>
        <taxon>Agaricineae</taxon>
        <taxon>Strophariaceae</taxon>
        <taxon>Pholiota</taxon>
    </lineage>
</organism>
<dbReference type="InterPro" id="IPR006785">
    <property type="entry name" value="Pex14_N"/>
</dbReference>
<protein>
    <recommendedName>
        <fullName evidence="2">Peroxisome membrane anchor protein Pex14p N-terminal domain-containing protein</fullName>
    </recommendedName>
</protein>
<accession>A0A9P5YYP1</accession>
<gene>
    <name evidence="3" type="ORF">BDN70DRAFT_860632</name>
</gene>
<dbReference type="Gene3D" id="1.10.10.10">
    <property type="entry name" value="Winged helix-like DNA-binding domain superfamily/Winged helix DNA-binding domain"/>
    <property type="match status" value="1"/>
</dbReference>
<dbReference type="EMBL" id="MU155241">
    <property type="protein sequence ID" value="KAF9478182.1"/>
    <property type="molecule type" value="Genomic_DNA"/>
</dbReference>
<dbReference type="Proteomes" id="UP000807469">
    <property type="component" value="Unassembled WGS sequence"/>
</dbReference>
<dbReference type="OrthoDB" id="441517at2759"/>
<feature type="compositionally biased region" description="Low complexity" evidence="1">
    <location>
        <begin position="1"/>
        <end position="19"/>
    </location>
</feature>
<proteinExistence type="predicted"/>
<feature type="domain" description="Peroxisome membrane anchor protein Pex14p N-terminal" evidence="2">
    <location>
        <begin position="43"/>
        <end position="86"/>
    </location>
</feature>
<name>A0A9P5YYP1_9AGAR</name>
<dbReference type="AlphaFoldDB" id="A0A9P5YYP1"/>